<dbReference type="EMBL" id="JAPEIS010000010">
    <property type="protein sequence ID" value="KAJ8062577.1"/>
    <property type="molecule type" value="Genomic_DNA"/>
</dbReference>
<proteinExistence type="predicted"/>
<evidence type="ECO:0000313" key="2">
    <source>
        <dbReference type="EMBL" id="KAJ8062577.1"/>
    </source>
</evidence>
<organism evidence="2 3">
    <name type="scientific">Sclerotinia nivalis</name>
    <dbReference type="NCBI Taxonomy" id="352851"/>
    <lineage>
        <taxon>Eukaryota</taxon>
        <taxon>Fungi</taxon>
        <taxon>Dikarya</taxon>
        <taxon>Ascomycota</taxon>
        <taxon>Pezizomycotina</taxon>
        <taxon>Leotiomycetes</taxon>
        <taxon>Helotiales</taxon>
        <taxon>Sclerotiniaceae</taxon>
        <taxon>Sclerotinia</taxon>
    </lineage>
</organism>
<evidence type="ECO:0000256" key="1">
    <source>
        <dbReference type="SAM" id="Coils"/>
    </source>
</evidence>
<sequence length="142" mass="16961">MKLLEDLLWRIKGGRHGWPNATIFTYSLDDKGKWAHCQHQKNIDSQRVLRQVWRKEIGEAAVEKQKKEETIKKEKEESIQAKKAKLDKQKRDLLEAQDSRLVVDRETNEIVTFGEFQKLLKARYAKEFQTTEKPAAKRRRRW</sequence>
<dbReference type="Proteomes" id="UP001152300">
    <property type="component" value="Unassembled WGS sequence"/>
</dbReference>
<feature type="coiled-coil region" evidence="1">
    <location>
        <begin position="57"/>
        <end position="99"/>
    </location>
</feature>
<keyword evidence="1" id="KW-0175">Coiled coil</keyword>
<accession>A0A9X0AGW1</accession>
<name>A0A9X0AGW1_9HELO</name>
<keyword evidence="3" id="KW-1185">Reference proteome</keyword>
<reference evidence="2" key="1">
    <citation type="submission" date="2022-11" db="EMBL/GenBank/DDBJ databases">
        <title>Genome Resource of Sclerotinia nivalis Strain SnTB1, a Plant Pathogen Isolated from American Ginseng.</title>
        <authorList>
            <person name="Fan S."/>
        </authorList>
    </citation>
    <scope>NUCLEOTIDE SEQUENCE</scope>
    <source>
        <strain evidence="2">SnTB1</strain>
    </source>
</reference>
<dbReference type="OrthoDB" id="496981at2759"/>
<protein>
    <submittedName>
        <fullName evidence="2">Uncharacterized protein</fullName>
    </submittedName>
</protein>
<gene>
    <name evidence="2" type="ORF">OCU04_009102</name>
</gene>
<comment type="caution">
    <text evidence="2">The sequence shown here is derived from an EMBL/GenBank/DDBJ whole genome shotgun (WGS) entry which is preliminary data.</text>
</comment>
<evidence type="ECO:0000313" key="3">
    <source>
        <dbReference type="Proteomes" id="UP001152300"/>
    </source>
</evidence>
<dbReference type="AlphaFoldDB" id="A0A9X0AGW1"/>